<accession>A0A8J3UW18</accession>
<feature type="region of interest" description="NMP" evidence="6">
    <location>
        <begin position="30"/>
        <end position="59"/>
    </location>
</feature>
<dbReference type="GO" id="GO:0008270">
    <property type="term" value="F:zinc ion binding"/>
    <property type="evidence" value="ECO:0007669"/>
    <property type="project" value="UniProtKB-UniRule"/>
</dbReference>
<evidence type="ECO:0000313" key="11">
    <source>
        <dbReference type="Proteomes" id="UP000605992"/>
    </source>
</evidence>
<keyword evidence="6" id="KW-0963">Cytoplasm</keyword>
<gene>
    <name evidence="6 10" type="primary">adk</name>
    <name evidence="10" type="ORF">Pth03_14530</name>
</gene>
<comment type="subcellular location">
    <subcellularLocation>
        <location evidence="6 8">Cytoplasm</location>
    </subcellularLocation>
</comment>
<feature type="binding site" evidence="6">
    <location>
        <begin position="85"/>
        <end position="88"/>
    </location>
    <ligand>
        <name>AMP</name>
        <dbReference type="ChEBI" id="CHEBI:456215"/>
    </ligand>
</feature>
<comment type="caution">
    <text evidence="10">The sequence shown here is derived from an EMBL/GenBank/DDBJ whole genome shotgun (WGS) entry which is preliminary data.</text>
</comment>
<feature type="binding site" evidence="6">
    <location>
        <position position="150"/>
    </location>
    <ligand>
        <name>Zn(2+)</name>
        <dbReference type="ChEBI" id="CHEBI:29105"/>
        <note>structural</note>
    </ligand>
</feature>
<dbReference type="InterPro" id="IPR027417">
    <property type="entry name" value="P-loop_NTPase"/>
</dbReference>
<evidence type="ECO:0000256" key="5">
    <source>
        <dbReference type="ARBA" id="ARBA00022840"/>
    </source>
</evidence>
<dbReference type="FunFam" id="3.40.50.300:FF:000106">
    <property type="entry name" value="Adenylate kinase mitochondrial"/>
    <property type="match status" value="1"/>
</dbReference>
<evidence type="ECO:0000313" key="10">
    <source>
        <dbReference type="EMBL" id="GII53064.1"/>
    </source>
</evidence>
<dbReference type="NCBIfam" id="TIGR01351">
    <property type="entry name" value="adk"/>
    <property type="match status" value="1"/>
</dbReference>
<dbReference type="GO" id="GO:0005737">
    <property type="term" value="C:cytoplasm"/>
    <property type="evidence" value="ECO:0007669"/>
    <property type="project" value="UniProtKB-SubCell"/>
</dbReference>
<feature type="binding site" evidence="6">
    <location>
        <position position="199"/>
    </location>
    <ligand>
        <name>ATP</name>
        <dbReference type="ChEBI" id="CHEBI:30616"/>
    </ligand>
</feature>
<dbReference type="PRINTS" id="PR00094">
    <property type="entry name" value="ADENYLTKNASE"/>
</dbReference>
<dbReference type="GO" id="GO:0005524">
    <property type="term" value="F:ATP binding"/>
    <property type="evidence" value="ECO:0007669"/>
    <property type="project" value="UniProtKB-UniRule"/>
</dbReference>
<dbReference type="PANTHER" id="PTHR23359">
    <property type="entry name" value="NUCLEOTIDE KINASE"/>
    <property type="match status" value="1"/>
</dbReference>
<evidence type="ECO:0000256" key="4">
    <source>
        <dbReference type="ARBA" id="ARBA00022777"/>
    </source>
</evidence>
<keyword evidence="3 6" id="KW-0547">Nucleotide-binding</keyword>
<comment type="catalytic activity">
    <reaction evidence="6 8">
        <text>AMP + ATP = 2 ADP</text>
        <dbReference type="Rhea" id="RHEA:12973"/>
        <dbReference type="ChEBI" id="CHEBI:30616"/>
        <dbReference type="ChEBI" id="CHEBI:456215"/>
        <dbReference type="ChEBI" id="CHEBI:456216"/>
        <dbReference type="EC" id="2.7.4.3"/>
    </reaction>
</comment>
<keyword evidence="1 6" id="KW-0808">Transferase</keyword>
<comment type="caution">
    <text evidence="6">Lacks conserved residue(s) required for the propagation of feature annotation.</text>
</comment>
<feature type="binding site" evidence="6">
    <location>
        <begin position="57"/>
        <end position="59"/>
    </location>
    <ligand>
        <name>AMP</name>
        <dbReference type="ChEBI" id="CHEBI:456215"/>
    </ligand>
</feature>
<dbReference type="UniPathway" id="UPA00588">
    <property type="reaction ID" value="UER00649"/>
</dbReference>
<protein>
    <recommendedName>
        <fullName evidence="6 8">Adenylate kinase</fullName>
        <shortName evidence="6">AK</shortName>
        <ecNumber evidence="6 8">2.7.4.3</ecNumber>
    </recommendedName>
    <alternativeName>
        <fullName evidence="6">ATP-AMP transphosphorylase</fullName>
    </alternativeName>
    <alternativeName>
        <fullName evidence="6">ATP:AMP phosphotransferase</fullName>
    </alternativeName>
    <alternativeName>
        <fullName evidence="6">Adenylate monophosphate kinase</fullName>
    </alternativeName>
</protein>
<dbReference type="GO" id="GO:0044209">
    <property type="term" value="P:AMP salvage"/>
    <property type="evidence" value="ECO:0007669"/>
    <property type="project" value="UniProtKB-UniRule"/>
</dbReference>
<feature type="domain" description="Adenylate kinase active site lid" evidence="9">
    <location>
        <begin position="127"/>
        <end position="162"/>
    </location>
</feature>
<comment type="subunit">
    <text evidence="6 8">Monomer.</text>
</comment>
<keyword evidence="6" id="KW-0479">Metal-binding</keyword>
<dbReference type="InterPro" id="IPR007862">
    <property type="entry name" value="Adenylate_kinase_lid-dom"/>
</dbReference>
<evidence type="ECO:0000259" key="9">
    <source>
        <dbReference type="Pfam" id="PF05191"/>
    </source>
</evidence>
<dbReference type="GO" id="GO:0004017">
    <property type="term" value="F:AMP kinase activity"/>
    <property type="evidence" value="ECO:0007669"/>
    <property type="project" value="UniProtKB-UniRule"/>
</dbReference>
<evidence type="ECO:0000256" key="3">
    <source>
        <dbReference type="ARBA" id="ARBA00022741"/>
    </source>
</evidence>
<feature type="binding site" evidence="6">
    <location>
        <position position="171"/>
    </location>
    <ligand>
        <name>AMP</name>
        <dbReference type="ChEBI" id="CHEBI:456215"/>
    </ligand>
</feature>
<dbReference type="SUPFAM" id="SSF52540">
    <property type="entry name" value="P-loop containing nucleoside triphosphate hydrolases"/>
    <property type="match status" value="1"/>
</dbReference>
<dbReference type="NCBIfam" id="NF011100">
    <property type="entry name" value="PRK14527.1"/>
    <property type="match status" value="1"/>
</dbReference>
<dbReference type="HAMAP" id="MF_00235">
    <property type="entry name" value="Adenylate_kinase_Adk"/>
    <property type="match status" value="1"/>
</dbReference>
<dbReference type="Pfam" id="PF05191">
    <property type="entry name" value="ADK_lid"/>
    <property type="match status" value="1"/>
</dbReference>
<dbReference type="RefSeq" id="WP_203943346.1">
    <property type="nucleotide sequence ID" value="NZ_BOOR01000008.1"/>
</dbReference>
<name>A0A8J3UW18_9ACTN</name>
<dbReference type="Proteomes" id="UP000605992">
    <property type="component" value="Unassembled WGS sequence"/>
</dbReference>
<keyword evidence="6" id="KW-0862">Zinc</keyword>
<feature type="region of interest" description="LID" evidence="6">
    <location>
        <begin position="126"/>
        <end position="163"/>
    </location>
</feature>
<feature type="binding site" evidence="6">
    <location>
        <position position="153"/>
    </location>
    <ligand>
        <name>Zn(2+)</name>
        <dbReference type="ChEBI" id="CHEBI:29105"/>
        <note>structural</note>
    </ligand>
</feature>
<comment type="similarity">
    <text evidence="6 7">Belongs to the adenylate kinase family.</text>
</comment>
<feature type="binding site" evidence="6">
    <location>
        <position position="36"/>
    </location>
    <ligand>
        <name>AMP</name>
        <dbReference type="ChEBI" id="CHEBI:456215"/>
    </ligand>
</feature>
<dbReference type="InterPro" id="IPR033690">
    <property type="entry name" value="Adenylat_kinase_CS"/>
</dbReference>
<dbReference type="PROSITE" id="PS00113">
    <property type="entry name" value="ADENYLATE_KINASE"/>
    <property type="match status" value="1"/>
</dbReference>
<keyword evidence="2 6" id="KW-0545">Nucleotide biosynthesis</keyword>
<feature type="binding site" evidence="6">
    <location>
        <position position="133"/>
    </location>
    <ligand>
        <name>Zn(2+)</name>
        <dbReference type="ChEBI" id="CHEBI:29105"/>
        <note>structural</note>
    </ligand>
</feature>
<reference evidence="10" key="1">
    <citation type="submission" date="2021-01" db="EMBL/GenBank/DDBJ databases">
        <title>Whole genome shotgun sequence of Planotetraspora thailandica NBRC 104271.</title>
        <authorList>
            <person name="Komaki H."/>
            <person name="Tamura T."/>
        </authorList>
    </citation>
    <scope>NUCLEOTIDE SEQUENCE</scope>
    <source>
        <strain evidence="10">NBRC 104271</strain>
    </source>
</reference>
<sequence>MRLVLVGPPGAGKGTQAQFIASHLSIPKISTGDIFRANVSGGTELGKLAKEYMDRGDLVPDEVTVAMVRDRLSEKDAQDGFLLDGFPRNVPQAEILKKMLAEFGTGLDLVLELVVDDEEVVRRLAGRRTCRSCGKVWHVDFDPPAVPGVCDVCGGELFQRDDDREETIRHRLEVYQEQTEPLISFYTDEGILVGVDATGPVEEVTQRAMAALRRFAG</sequence>
<feature type="binding site" evidence="6">
    <location>
        <position position="127"/>
    </location>
    <ligand>
        <name>ATP</name>
        <dbReference type="ChEBI" id="CHEBI:30616"/>
    </ligand>
</feature>
<evidence type="ECO:0000256" key="2">
    <source>
        <dbReference type="ARBA" id="ARBA00022727"/>
    </source>
</evidence>
<dbReference type="AlphaFoldDB" id="A0A8J3UW18"/>
<feature type="binding site" evidence="6">
    <location>
        <position position="92"/>
    </location>
    <ligand>
        <name>AMP</name>
        <dbReference type="ChEBI" id="CHEBI:456215"/>
    </ligand>
</feature>
<evidence type="ECO:0000256" key="6">
    <source>
        <dbReference type="HAMAP-Rule" id="MF_00235"/>
    </source>
</evidence>
<dbReference type="Gene3D" id="3.40.50.300">
    <property type="entry name" value="P-loop containing nucleotide triphosphate hydrolases"/>
    <property type="match status" value="1"/>
</dbReference>
<keyword evidence="4 6" id="KW-0418">Kinase</keyword>
<dbReference type="EC" id="2.7.4.3" evidence="6 8"/>
<feature type="binding site" evidence="6">
    <location>
        <position position="31"/>
    </location>
    <ligand>
        <name>AMP</name>
        <dbReference type="ChEBI" id="CHEBI:456215"/>
    </ligand>
</feature>
<keyword evidence="11" id="KW-1185">Reference proteome</keyword>
<dbReference type="CDD" id="cd01428">
    <property type="entry name" value="ADK"/>
    <property type="match status" value="1"/>
</dbReference>
<feature type="binding site" evidence="6">
    <location>
        <position position="160"/>
    </location>
    <ligand>
        <name>AMP</name>
        <dbReference type="ChEBI" id="CHEBI:456215"/>
    </ligand>
</feature>
<dbReference type="EMBL" id="BOOR01000008">
    <property type="protein sequence ID" value="GII53064.1"/>
    <property type="molecule type" value="Genomic_DNA"/>
</dbReference>
<dbReference type="Pfam" id="PF00406">
    <property type="entry name" value="ADK"/>
    <property type="match status" value="1"/>
</dbReference>
<dbReference type="NCBIfam" id="NF001381">
    <property type="entry name" value="PRK00279.1-3"/>
    <property type="match status" value="1"/>
</dbReference>
<comment type="function">
    <text evidence="6">Catalyzes the reversible transfer of the terminal phosphate group between ATP and AMP. Plays an important role in cellular energy homeostasis and in adenine nucleotide metabolism.</text>
</comment>
<evidence type="ECO:0000256" key="7">
    <source>
        <dbReference type="RuleBase" id="RU003330"/>
    </source>
</evidence>
<dbReference type="InterPro" id="IPR000850">
    <property type="entry name" value="Adenylat/UMP-CMP_kin"/>
</dbReference>
<comment type="pathway">
    <text evidence="6">Purine metabolism; AMP biosynthesis via salvage pathway; AMP from ADP: step 1/1.</text>
</comment>
<proteinExistence type="inferred from homology"/>
<feature type="binding site" evidence="6">
    <location>
        <position position="130"/>
    </location>
    <ligand>
        <name>Zn(2+)</name>
        <dbReference type="ChEBI" id="CHEBI:29105"/>
        <note>structural</note>
    </ligand>
</feature>
<dbReference type="InterPro" id="IPR006259">
    <property type="entry name" value="Adenyl_kin_sub"/>
</dbReference>
<comment type="domain">
    <text evidence="6">Consists of three domains, a large central CORE domain and two small peripheral domains, NMPbind and LID, which undergo movements during catalysis. The LID domain closes over the site of phosphoryl transfer upon ATP binding. Assembling and dissambling the active center during each catalytic cycle provides an effective means to prevent ATP hydrolysis. Some bacteria have evolved a zinc-coordinating structure that stabilizes the LID domain.</text>
</comment>
<organism evidence="10 11">
    <name type="scientific">Planotetraspora thailandica</name>
    <dbReference type="NCBI Taxonomy" id="487172"/>
    <lineage>
        <taxon>Bacteria</taxon>
        <taxon>Bacillati</taxon>
        <taxon>Actinomycetota</taxon>
        <taxon>Actinomycetes</taxon>
        <taxon>Streptosporangiales</taxon>
        <taxon>Streptosporangiaceae</taxon>
        <taxon>Planotetraspora</taxon>
    </lineage>
</organism>
<feature type="binding site" evidence="6">
    <location>
        <begin position="10"/>
        <end position="15"/>
    </location>
    <ligand>
        <name>ATP</name>
        <dbReference type="ChEBI" id="CHEBI:30616"/>
    </ligand>
</feature>
<evidence type="ECO:0000256" key="8">
    <source>
        <dbReference type="RuleBase" id="RU003331"/>
    </source>
</evidence>
<evidence type="ECO:0000256" key="1">
    <source>
        <dbReference type="ARBA" id="ARBA00022679"/>
    </source>
</evidence>
<dbReference type="NCBIfam" id="NF001380">
    <property type="entry name" value="PRK00279.1-2"/>
    <property type="match status" value="1"/>
</dbReference>
<keyword evidence="5 6" id="KW-0067">ATP-binding</keyword>